<dbReference type="SUPFAM" id="SSF46785">
    <property type="entry name" value="Winged helix' DNA-binding domain"/>
    <property type="match status" value="1"/>
</dbReference>
<dbReference type="InterPro" id="IPR050313">
    <property type="entry name" value="Carb_Metab_HTH_regulators"/>
</dbReference>
<keyword evidence="6" id="KW-1185">Reference proteome</keyword>
<dbReference type="InterPro" id="IPR036390">
    <property type="entry name" value="WH_DNA-bd_sf"/>
</dbReference>
<dbReference type="STRING" id="267850.ADINL_1523"/>
<proteinExistence type="predicted"/>
<name>A0A063Y549_9GAMM</name>
<evidence type="ECO:0000256" key="1">
    <source>
        <dbReference type="ARBA" id="ARBA00022491"/>
    </source>
</evidence>
<keyword evidence="1" id="KW-0678">Repressor</keyword>
<accession>A0A063Y549</accession>
<evidence type="ECO:0000259" key="4">
    <source>
        <dbReference type="PROSITE" id="PS51000"/>
    </source>
</evidence>
<dbReference type="PATRIC" id="fig|267850.7.peg.1501"/>
<dbReference type="GO" id="GO:0003700">
    <property type="term" value="F:DNA-binding transcription factor activity"/>
    <property type="evidence" value="ECO:0007669"/>
    <property type="project" value="InterPro"/>
</dbReference>
<comment type="caution">
    <text evidence="5">The sequence shown here is derived from an EMBL/GenBank/DDBJ whole genome shotgun (WGS) entry which is preliminary data.</text>
</comment>
<dbReference type="Pfam" id="PF08220">
    <property type="entry name" value="HTH_DeoR"/>
    <property type="match status" value="1"/>
</dbReference>
<evidence type="ECO:0000256" key="3">
    <source>
        <dbReference type="ARBA" id="ARBA00023163"/>
    </source>
</evidence>
<dbReference type="RefSeq" id="WP_036545936.1">
    <property type="nucleotide sequence ID" value="NZ_JMSZ01000021.1"/>
</dbReference>
<dbReference type="OrthoDB" id="9814815at2"/>
<dbReference type="EMBL" id="JMSZ01000021">
    <property type="protein sequence ID" value="KDE39886.1"/>
    <property type="molecule type" value="Genomic_DNA"/>
</dbReference>
<dbReference type="SMART" id="SM00420">
    <property type="entry name" value="HTH_DEOR"/>
    <property type="match status" value="1"/>
</dbReference>
<dbReference type="PANTHER" id="PTHR30363">
    <property type="entry name" value="HTH-TYPE TRANSCRIPTIONAL REGULATOR SRLR-RELATED"/>
    <property type="match status" value="1"/>
</dbReference>
<keyword evidence="3" id="KW-0804">Transcription</keyword>
<evidence type="ECO:0000313" key="5">
    <source>
        <dbReference type="EMBL" id="KDE39886.1"/>
    </source>
</evidence>
<dbReference type="InterPro" id="IPR037171">
    <property type="entry name" value="NagB/RpiA_transferase-like"/>
</dbReference>
<feature type="domain" description="HTH deoR-type" evidence="4">
    <location>
        <begin position="3"/>
        <end position="58"/>
    </location>
</feature>
<dbReference type="SUPFAM" id="SSF100950">
    <property type="entry name" value="NagB/RpiA/CoA transferase-like"/>
    <property type="match status" value="1"/>
</dbReference>
<evidence type="ECO:0000256" key="2">
    <source>
        <dbReference type="ARBA" id="ARBA00023015"/>
    </source>
</evidence>
<dbReference type="Proteomes" id="UP000027318">
    <property type="component" value="Unassembled WGS sequence"/>
</dbReference>
<organism evidence="5 6">
    <name type="scientific">Nitrincola lacisaponensis</name>
    <dbReference type="NCBI Taxonomy" id="267850"/>
    <lineage>
        <taxon>Bacteria</taxon>
        <taxon>Pseudomonadati</taxon>
        <taxon>Pseudomonadota</taxon>
        <taxon>Gammaproteobacteria</taxon>
        <taxon>Oceanospirillales</taxon>
        <taxon>Oceanospirillaceae</taxon>
        <taxon>Nitrincola</taxon>
    </lineage>
</organism>
<keyword evidence="2" id="KW-0805">Transcription regulation</keyword>
<dbReference type="InterPro" id="IPR036388">
    <property type="entry name" value="WH-like_DNA-bd_sf"/>
</dbReference>
<protein>
    <submittedName>
        <fullName evidence="5">Glycerol-3-phosphate regulon repressor, DeoR family</fullName>
    </submittedName>
</protein>
<dbReference type="SMART" id="SM01134">
    <property type="entry name" value="DeoRC"/>
    <property type="match status" value="1"/>
</dbReference>
<dbReference type="Pfam" id="PF00455">
    <property type="entry name" value="DeoRC"/>
    <property type="match status" value="1"/>
</dbReference>
<reference evidence="5 6" key="1">
    <citation type="journal article" date="2005" name="Int. J. Syst. Evol. Microbiol.">
        <title>Nitrincola lacisaponensis gen. nov., sp. nov., a novel alkaliphilic bacterium isolated from an alkaline, saline lake.</title>
        <authorList>
            <person name="Dimitriu P.A."/>
            <person name="Shukla S.K."/>
            <person name="Conradt J."/>
            <person name="Marquez M.C."/>
            <person name="Ventosa A."/>
            <person name="Maglia A."/>
            <person name="Peyton B.M."/>
            <person name="Pinkart H.C."/>
            <person name="Mormile M.R."/>
        </authorList>
    </citation>
    <scope>NUCLEOTIDE SEQUENCE [LARGE SCALE GENOMIC DNA]</scope>
    <source>
        <strain evidence="5 6">4CA</strain>
    </source>
</reference>
<dbReference type="InterPro" id="IPR014036">
    <property type="entry name" value="DeoR-like_C"/>
</dbReference>
<dbReference type="AlphaFoldDB" id="A0A063Y549"/>
<dbReference type="PROSITE" id="PS51000">
    <property type="entry name" value="HTH_DEOR_2"/>
    <property type="match status" value="1"/>
</dbReference>
<gene>
    <name evidence="5" type="ORF">ADINL_1523</name>
</gene>
<dbReference type="PANTHER" id="PTHR30363:SF4">
    <property type="entry name" value="GLYCEROL-3-PHOSPHATE REGULON REPRESSOR"/>
    <property type="match status" value="1"/>
</dbReference>
<evidence type="ECO:0000313" key="6">
    <source>
        <dbReference type="Proteomes" id="UP000027318"/>
    </source>
</evidence>
<dbReference type="InterPro" id="IPR001034">
    <property type="entry name" value="DeoR_HTH"/>
</dbReference>
<dbReference type="Gene3D" id="1.10.10.10">
    <property type="entry name" value="Winged helix-like DNA-binding domain superfamily/Winged helix DNA-binding domain"/>
    <property type="match status" value="1"/>
</dbReference>
<sequence length="251" mass="28035">MNTLQRRQQIVALINQSGRQSLESMAKQFGVTIQTIRSDVRVLANRGLLMRQHGSAAPFPGRENVEFDQRQIVNRSGKQVIAEHCLTLISDYHSLFLGTGTTVEQLAMLLSARQGIRVMTNNLHAATQLCHHPDCELIIAGGLVRKRDQDVVGGDALRFFSRFRVDVGIVSVGGMNRQGQLYDYNTDEVMAREALLENARLRILLLDSSKFDTEASCSAGHLTDYDVVVMDQAPVPTLRNRLSAEKVRLIY</sequence>